<keyword evidence="3" id="KW-0812">Transmembrane</keyword>
<dbReference type="EMBL" id="CP044427">
    <property type="protein sequence ID" value="QFG67468.1"/>
    <property type="molecule type" value="Genomic_DNA"/>
</dbReference>
<evidence type="ECO:0000256" key="2">
    <source>
        <dbReference type="SAM" id="MobiDB-lite"/>
    </source>
</evidence>
<dbReference type="InterPro" id="IPR042001">
    <property type="entry name" value="Sortase_F"/>
</dbReference>
<dbReference type="Pfam" id="PF04203">
    <property type="entry name" value="Sortase"/>
    <property type="match status" value="1"/>
</dbReference>
<dbReference type="RefSeq" id="WP_158059866.1">
    <property type="nucleotide sequence ID" value="NZ_CP044427.1"/>
</dbReference>
<dbReference type="KEGG" id="serw:FY030_00885"/>
<dbReference type="SUPFAM" id="SSF63817">
    <property type="entry name" value="Sortase"/>
    <property type="match status" value="1"/>
</dbReference>
<dbReference type="Gene3D" id="2.40.260.10">
    <property type="entry name" value="Sortase"/>
    <property type="match status" value="1"/>
</dbReference>
<reference evidence="4 5" key="1">
    <citation type="submission" date="2019-09" db="EMBL/GenBank/DDBJ databases">
        <title>Serinicoccus pratensis sp. nov., isolated from meadow soil.</title>
        <authorList>
            <person name="Zhang W."/>
        </authorList>
    </citation>
    <scope>NUCLEOTIDE SEQUENCE [LARGE SCALE GENOMIC DNA]</scope>
    <source>
        <strain evidence="4 5">W204</strain>
    </source>
</reference>
<dbReference type="GO" id="GO:0016787">
    <property type="term" value="F:hydrolase activity"/>
    <property type="evidence" value="ECO:0007669"/>
    <property type="project" value="UniProtKB-KW"/>
</dbReference>
<feature type="region of interest" description="Disordered" evidence="2">
    <location>
        <begin position="46"/>
        <end position="113"/>
    </location>
</feature>
<keyword evidence="5" id="KW-1185">Reference proteome</keyword>
<dbReference type="InterPro" id="IPR005754">
    <property type="entry name" value="Sortase"/>
</dbReference>
<accession>A0A5J6V1K1</accession>
<evidence type="ECO:0000313" key="5">
    <source>
        <dbReference type="Proteomes" id="UP000326546"/>
    </source>
</evidence>
<protein>
    <submittedName>
        <fullName evidence="4">Sortase</fullName>
    </submittedName>
</protein>
<dbReference type="Proteomes" id="UP000326546">
    <property type="component" value="Chromosome"/>
</dbReference>
<name>A0A5J6V1K1_9MICO</name>
<feature type="compositionally biased region" description="Low complexity" evidence="2">
    <location>
        <begin position="75"/>
        <end position="101"/>
    </location>
</feature>
<dbReference type="AlphaFoldDB" id="A0A5J6V1K1"/>
<evidence type="ECO:0000256" key="3">
    <source>
        <dbReference type="SAM" id="Phobius"/>
    </source>
</evidence>
<dbReference type="OrthoDB" id="4866839at2"/>
<evidence type="ECO:0000313" key="4">
    <source>
        <dbReference type="EMBL" id="QFG67468.1"/>
    </source>
</evidence>
<keyword evidence="3" id="KW-1133">Transmembrane helix</keyword>
<feature type="transmembrane region" description="Helical" evidence="3">
    <location>
        <begin position="12"/>
        <end position="36"/>
    </location>
</feature>
<dbReference type="CDD" id="cd05829">
    <property type="entry name" value="Sortase_F"/>
    <property type="match status" value="1"/>
</dbReference>
<proteinExistence type="predicted"/>
<keyword evidence="1" id="KW-0378">Hydrolase</keyword>
<gene>
    <name evidence="4" type="ORF">FY030_00885</name>
</gene>
<keyword evidence="3" id="KW-0472">Membrane</keyword>
<organism evidence="4 5">
    <name type="scientific">Ornithinimicrobium pratense</name>
    <dbReference type="NCBI Taxonomy" id="2593973"/>
    <lineage>
        <taxon>Bacteria</taxon>
        <taxon>Bacillati</taxon>
        <taxon>Actinomycetota</taxon>
        <taxon>Actinomycetes</taxon>
        <taxon>Micrococcales</taxon>
        <taxon>Ornithinimicrobiaceae</taxon>
        <taxon>Ornithinimicrobium</taxon>
    </lineage>
</organism>
<sequence length="272" mass="28256">MATSQNARARRARGTAGLALLVAVVLVGALIAFWGWRGGVPTVADQVQPPTHPATTSAPVATSVPAEQERPTAVSPGRTSGPAPSPSAAPTFSATTEPAPTVTDPAPAEVSEGPVHVRITRAADVLVDAPVALTQLNEREELNPPSGVVGWYGPPDWATVPGELSAYPGVLAGHTTHGGSRDVFYRLGEVRAGDVVTIGYADGSEAVFEADMDALSVPKNDVTEKADAEYAWVWRLAEPGRTVSIFSCDPAQGLDLTGHSVNNWVVQATLRG</sequence>
<dbReference type="InterPro" id="IPR023365">
    <property type="entry name" value="Sortase_dom-sf"/>
</dbReference>
<evidence type="ECO:0000256" key="1">
    <source>
        <dbReference type="ARBA" id="ARBA00022801"/>
    </source>
</evidence>